<dbReference type="AlphaFoldDB" id="X6P8H7"/>
<feature type="region of interest" description="Disordered" evidence="1">
    <location>
        <begin position="1"/>
        <end position="79"/>
    </location>
</feature>
<accession>X6P8H7</accession>
<name>X6P8H7_RETFI</name>
<keyword evidence="3" id="KW-1185">Reference proteome</keyword>
<feature type="compositionally biased region" description="Acidic residues" evidence="1">
    <location>
        <begin position="57"/>
        <end position="68"/>
    </location>
</feature>
<sequence length="79" mass="9316">MTTVEYEDFFGLFSTDEKKDDKTSKQNPTNVKKQEKPATDNHQDDPFQLFEKKEDDALSESNEDEMSEEEHNRMKNLIV</sequence>
<reference evidence="2 3" key="1">
    <citation type="journal article" date="2013" name="Curr. Biol.">
        <title>The Genome of the Foraminiferan Reticulomyxa filosa.</title>
        <authorList>
            <person name="Glockner G."/>
            <person name="Hulsmann N."/>
            <person name="Schleicher M."/>
            <person name="Noegel A.A."/>
            <person name="Eichinger L."/>
            <person name="Gallinger C."/>
            <person name="Pawlowski J."/>
            <person name="Sierra R."/>
            <person name="Euteneuer U."/>
            <person name="Pillet L."/>
            <person name="Moustafa A."/>
            <person name="Platzer M."/>
            <person name="Groth M."/>
            <person name="Szafranski K."/>
            <person name="Schliwa M."/>
        </authorList>
    </citation>
    <scope>NUCLEOTIDE SEQUENCE [LARGE SCALE GENOMIC DNA]</scope>
</reference>
<evidence type="ECO:0000313" key="2">
    <source>
        <dbReference type="EMBL" id="ETO34496.1"/>
    </source>
</evidence>
<feature type="compositionally biased region" description="Basic and acidic residues" evidence="1">
    <location>
        <begin position="32"/>
        <end position="56"/>
    </location>
</feature>
<evidence type="ECO:0000256" key="1">
    <source>
        <dbReference type="SAM" id="MobiDB-lite"/>
    </source>
</evidence>
<gene>
    <name evidence="2" type="ORF">RFI_02598</name>
</gene>
<feature type="compositionally biased region" description="Basic and acidic residues" evidence="1">
    <location>
        <begin position="15"/>
        <end position="24"/>
    </location>
</feature>
<dbReference type="EMBL" id="ASPP01002506">
    <property type="protein sequence ID" value="ETO34496.1"/>
    <property type="molecule type" value="Genomic_DNA"/>
</dbReference>
<evidence type="ECO:0000313" key="3">
    <source>
        <dbReference type="Proteomes" id="UP000023152"/>
    </source>
</evidence>
<proteinExistence type="predicted"/>
<protein>
    <submittedName>
        <fullName evidence="2">Uncharacterized protein</fullName>
    </submittedName>
</protein>
<organism evidence="2 3">
    <name type="scientific">Reticulomyxa filosa</name>
    <dbReference type="NCBI Taxonomy" id="46433"/>
    <lineage>
        <taxon>Eukaryota</taxon>
        <taxon>Sar</taxon>
        <taxon>Rhizaria</taxon>
        <taxon>Retaria</taxon>
        <taxon>Foraminifera</taxon>
        <taxon>Monothalamids</taxon>
        <taxon>Reticulomyxidae</taxon>
        <taxon>Reticulomyxa</taxon>
    </lineage>
</organism>
<dbReference type="Proteomes" id="UP000023152">
    <property type="component" value="Unassembled WGS sequence"/>
</dbReference>
<comment type="caution">
    <text evidence="2">The sequence shown here is derived from an EMBL/GenBank/DDBJ whole genome shotgun (WGS) entry which is preliminary data.</text>
</comment>